<reference evidence="5" key="1">
    <citation type="submission" date="2023-09" db="EMBL/GenBank/DDBJ databases">
        <title>Flavobacterium sp. 20NA77.7 isolated from freshwater.</title>
        <authorList>
            <person name="Le V."/>
            <person name="Ko S.-R."/>
            <person name="Ahn C.-Y."/>
            <person name="Oh H.-M."/>
        </authorList>
    </citation>
    <scope>NUCLEOTIDE SEQUENCE</scope>
    <source>
        <strain evidence="5">20NA77.7</strain>
    </source>
</reference>
<keyword evidence="3" id="KW-0238">DNA-binding</keyword>
<dbReference type="EMBL" id="CP133721">
    <property type="protein sequence ID" value="WMW77309.1"/>
    <property type="molecule type" value="Genomic_DNA"/>
</dbReference>
<keyword evidence="5" id="KW-0378">Hydrolase</keyword>
<proteinExistence type="inferred from homology"/>
<gene>
    <name evidence="5" type="ORF">RF683_07375</name>
</gene>
<dbReference type="InterPro" id="IPR051212">
    <property type="entry name" value="Type-I_RE_S_subunit"/>
</dbReference>
<keyword evidence="2" id="KW-0680">Restriction system</keyword>
<dbReference type="PANTHER" id="PTHR43140:SF1">
    <property type="entry name" value="TYPE I RESTRICTION ENZYME ECOKI SPECIFICITY SUBUNIT"/>
    <property type="match status" value="1"/>
</dbReference>
<evidence type="ECO:0000256" key="1">
    <source>
        <dbReference type="ARBA" id="ARBA00010923"/>
    </source>
</evidence>
<keyword evidence="6" id="KW-1185">Reference proteome</keyword>
<dbReference type="GO" id="GO:0016787">
    <property type="term" value="F:hydrolase activity"/>
    <property type="evidence" value="ECO:0007669"/>
    <property type="project" value="UniProtKB-KW"/>
</dbReference>
<feature type="domain" description="Type I restriction modification DNA specificity" evidence="4">
    <location>
        <begin position="191"/>
        <end position="366"/>
    </location>
</feature>
<dbReference type="InterPro" id="IPR000055">
    <property type="entry name" value="Restrct_endonuc_typeI_TRD"/>
</dbReference>
<dbReference type="SUPFAM" id="SSF116734">
    <property type="entry name" value="DNA methylase specificity domain"/>
    <property type="match status" value="2"/>
</dbReference>
<dbReference type="CDD" id="cd17274">
    <property type="entry name" value="RMtype1_S_Eco540ANI-TRD1-CR1_like"/>
    <property type="match status" value="1"/>
</dbReference>
<dbReference type="EC" id="3.1.21.-" evidence="5"/>
<evidence type="ECO:0000256" key="2">
    <source>
        <dbReference type="ARBA" id="ARBA00022747"/>
    </source>
</evidence>
<evidence type="ECO:0000259" key="4">
    <source>
        <dbReference type="Pfam" id="PF01420"/>
    </source>
</evidence>
<dbReference type="InterPro" id="IPR044946">
    <property type="entry name" value="Restrct_endonuc_typeI_TRD_sf"/>
</dbReference>
<name>A0ABY9R823_9FLAO</name>
<keyword evidence="5" id="KW-0255">Endonuclease</keyword>
<dbReference type="CDD" id="cd17282">
    <property type="entry name" value="RMtype1_S_Eco16444ORF1681_TRD1-CR1_like"/>
    <property type="match status" value="1"/>
</dbReference>
<sequence length="389" mass="44504">MSNKNWETKKLEDLLEYIQPTKYIVKSTEYNDNYKTPVLTAGKTFILGKTNETEGIFENVPVIIFDDFTTANKLVNFKFKVKSSAMKILKPKNEDVNLLFVYYYMQTLRVSFDTHKRYWISVFSKLPIPLPNTETQHIIVSKIEELFSELDQGIADLKTAQAQLKVYRQSVLKHAFEGKLTNKNVKEGELPEGWEVDELKDVCVVKRGKSKHRPRNAPELYGGNYPFIQTGDIRNANGGYIKKYSQTYSEIGLQQSKLWPKGTLCITIAANIGETAILDFDACFPDSVVGLLTDEKVLYNKFLNYFFISFKQKLEELAPATAQKNINVNILENIKLPITSLEEQHQIVQEIESRLSVADKMEESIQESLQKAEALRQSILKKAFSGELV</sequence>
<evidence type="ECO:0000313" key="6">
    <source>
        <dbReference type="Proteomes" id="UP001180481"/>
    </source>
</evidence>
<dbReference type="GO" id="GO:0004519">
    <property type="term" value="F:endonuclease activity"/>
    <property type="evidence" value="ECO:0007669"/>
    <property type="project" value="UniProtKB-KW"/>
</dbReference>
<dbReference type="Proteomes" id="UP001180481">
    <property type="component" value="Chromosome"/>
</dbReference>
<dbReference type="PANTHER" id="PTHR43140">
    <property type="entry name" value="TYPE-1 RESTRICTION ENZYME ECOKI SPECIFICITY PROTEIN"/>
    <property type="match status" value="1"/>
</dbReference>
<evidence type="ECO:0000256" key="3">
    <source>
        <dbReference type="ARBA" id="ARBA00023125"/>
    </source>
</evidence>
<accession>A0ABY9R823</accession>
<dbReference type="Gene3D" id="3.90.220.20">
    <property type="entry name" value="DNA methylase specificity domains"/>
    <property type="match status" value="2"/>
</dbReference>
<protein>
    <submittedName>
        <fullName evidence="5">Restriction endonuclease subunit S</fullName>
        <ecNumber evidence="5">3.1.21.-</ecNumber>
    </submittedName>
</protein>
<comment type="similarity">
    <text evidence="1">Belongs to the type-I restriction system S methylase family.</text>
</comment>
<organism evidence="5 6">
    <name type="scientific">Flavobacterium nakdongensis</name>
    <dbReference type="NCBI Taxonomy" id="3073563"/>
    <lineage>
        <taxon>Bacteria</taxon>
        <taxon>Pseudomonadati</taxon>
        <taxon>Bacteroidota</taxon>
        <taxon>Flavobacteriia</taxon>
        <taxon>Flavobacteriales</taxon>
        <taxon>Flavobacteriaceae</taxon>
        <taxon>Flavobacterium</taxon>
    </lineage>
</organism>
<dbReference type="RefSeq" id="WP_309531686.1">
    <property type="nucleotide sequence ID" value="NZ_CP133721.1"/>
</dbReference>
<keyword evidence="5" id="KW-0540">Nuclease</keyword>
<feature type="domain" description="Type I restriction modification DNA specificity" evidence="4">
    <location>
        <begin position="3"/>
        <end position="154"/>
    </location>
</feature>
<evidence type="ECO:0000313" key="5">
    <source>
        <dbReference type="EMBL" id="WMW77309.1"/>
    </source>
</evidence>
<dbReference type="Pfam" id="PF01420">
    <property type="entry name" value="Methylase_S"/>
    <property type="match status" value="2"/>
</dbReference>